<dbReference type="OrthoDB" id="10263222at2759"/>
<accession>A0A284RAR9</accession>
<gene>
    <name evidence="1" type="ORF">ARMOST_09175</name>
</gene>
<evidence type="ECO:0000313" key="2">
    <source>
        <dbReference type="Proteomes" id="UP000219338"/>
    </source>
</evidence>
<dbReference type="EMBL" id="FUEG01000006">
    <property type="protein sequence ID" value="SJL05839.1"/>
    <property type="molecule type" value="Genomic_DNA"/>
</dbReference>
<dbReference type="InterPro" id="IPR007174">
    <property type="entry name" value="Las1"/>
</dbReference>
<organism evidence="1 2">
    <name type="scientific">Armillaria ostoyae</name>
    <name type="common">Armillaria root rot fungus</name>
    <dbReference type="NCBI Taxonomy" id="47428"/>
    <lineage>
        <taxon>Eukaryota</taxon>
        <taxon>Fungi</taxon>
        <taxon>Dikarya</taxon>
        <taxon>Basidiomycota</taxon>
        <taxon>Agaricomycotina</taxon>
        <taxon>Agaricomycetes</taxon>
        <taxon>Agaricomycetidae</taxon>
        <taxon>Agaricales</taxon>
        <taxon>Marasmiineae</taxon>
        <taxon>Physalacriaceae</taxon>
        <taxon>Armillaria</taxon>
    </lineage>
</organism>
<evidence type="ECO:0008006" key="3">
    <source>
        <dbReference type="Google" id="ProtNLM"/>
    </source>
</evidence>
<name>A0A284RAR9_ARMOS</name>
<dbReference type="OMA" id="DLCLASW"/>
<protein>
    <recommendedName>
        <fullName evidence="3">Las1-domain-containing protein</fullName>
    </recommendedName>
</protein>
<dbReference type="Proteomes" id="UP000219338">
    <property type="component" value="Unassembled WGS sequence"/>
</dbReference>
<proteinExistence type="predicted"/>
<dbReference type="GO" id="GO:0004519">
    <property type="term" value="F:endonuclease activity"/>
    <property type="evidence" value="ECO:0007669"/>
    <property type="project" value="InterPro"/>
</dbReference>
<evidence type="ECO:0000313" key="1">
    <source>
        <dbReference type="EMBL" id="SJL05839.1"/>
    </source>
</evidence>
<dbReference type="GO" id="GO:0000470">
    <property type="term" value="P:maturation of LSU-rRNA"/>
    <property type="evidence" value="ECO:0007669"/>
    <property type="project" value="TreeGrafter"/>
</dbReference>
<dbReference type="GO" id="GO:0030687">
    <property type="term" value="C:preribosome, large subunit precursor"/>
    <property type="evidence" value="ECO:0007669"/>
    <property type="project" value="TreeGrafter"/>
</dbReference>
<dbReference type="PANTHER" id="PTHR15002">
    <property type="entry name" value="RIBOSOMAL BIOGENESIS PROTEIN LAS1L"/>
    <property type="match status" value="1"/>
</dbReference>
<dbReference type="STRING" id="47428.A0A284RAR9"/>
<dbReference type="GO" id="GO:0090730">
    <property type="term" value="C:Las1 complex"/>
    <property type="evidence" value="ECO:0007669"/>
    <property type="project" value="InterPro"/>
</dbReference>
<reference evidence="2" key="1">
    <citation type="journal article" date="2017" name="Nat. Ecol. Evol.">
        <title>Genome expansion and lineage-specific genetic innovations in the forest pathogenic fungi Armillaria.</title>
        <authorList>
            <person name="Sipos G."/>
            <person name="Prasanna A.N."/>
            <person name="Walter M.C."/>
            <person name="O'Connor E."/>
            <person name="Balint B."/>
            <person name="Krizsan K."/>
            <person name="Kiss B."/>
            <person name="Hess J."/>
            <person name="Varga T."/>
            <person name="Slot J."/>
            <person name="Riley R."/>
            <person name="Boka B."/>
            <person name="Rigling D."/>
            <person name="Barry K."/>
            <person name="Lee J."/>
            <person name="Mihaltcheva S."/>
            <person name="LaButti K."/>
            <person name="Lipzen A."/>
            <person name="Waldron R."/>
            <person name="Moloney N.M."/>
            <person name="Sperisen C."/>
            <person name="Kredics L."/>
            <person name="Vagvoelgyi C."/>
            <person name="Patrignani A."/>
            <person name="Fitzpatrick D."/>
            <person name="Nagy I."/>
            <person name="Doyle S."/>
            <person name="Anderson J.B."/>
            <person name="Grigoriev I.V."/>
            <person name="Gueldener U."/>
            <person name="Muensterkoetter M."/>
            <person name="Nagy L.G."/>
        </authorList>
    </citation>
    <scope>NUCLEOTIDE SEQUENCE [LARGE SCALE GENOMIC DNA]</scope>
    <source>
        <strain evidence="2">C18/9</strain>
    </source>
</reference>
<dbReference type="AlphaFoldDB" id="A0A284RAR9"/>
<dbReference type="Pfam" id="PF04031">
    <property type="entry name" value="Las1"/>
    <property type="match status" value="1"/>
</dbReference>
<sequence length="471" mass="52774">MQLPRRVPWTSIAELDQVCAWIYEDENDLDSKILAVNKLTAWKVITALPHAIESTLAFLVVFLDDSGPNKATFSLSLRQNYAAAVIRLVNGLVDPLQLGAYARSIASISHQLGLPLWLVELRHASTHEDLPSLELLREAARQSMTWLLHNYWLPTINPYTSPVPQTTLRSIVPVLKEYKVLLKETIRDESLRNRHKPAISSVMKDVERWIAEAKVAANVSIGDLGWENVTIGDQDAKERFALERLSDALLAKGILVPLSKKKRTFRLDSFLPPDFSVQLWSPLLIHLQTAHPNFASVLVNRILSCLLSEQDGASANSANSSFHACLARWAKWVIDTWDRDDPDTEVSMGREAAVSLITALGPETSLARKNAPSELLQVLCDGNEDLEAAVKWLHSDDTSPPFAWKDEDMLVMNRRLETLLSATHEDVQRPARMSGIDLVDYPDFSAPGWRLLDDRSGWKPCPIGVHRDALL</sequence>
<keyword evidence="2" id="KW-1185">Reference proteome</keyword>
<dbReference type="PANTHER" id="PTHR15002:SF0">
    <property type="entry name" value="RIBOSOMAL BIOGENESIS PROTEIN LAS1L"/>
    <property type="match status" value="1"/>
</dbReference>
<dbReference type="GO" id="GO:0000460">
    <property type="term" value="P:maturation of 5.8S rRNA"/>
    <property type="evidence" value="ECO:0007669"/>
    <property type="project" value="TreeGrafter"/>
</dbReference>